<evidence type="ECO:0000256" key="2">
    <source>
        <dbReference type="PROSITE-ProRule" id="PRU00703"/>
    </source>
</evidence>
<sequence>MGAQNAAAAVHRGNGTRKSLAALAHIQLGPLANQTNCSAAPLQHATTFLFSCPAVAQVLPSTPSISNPPAASIATSPCCRLPILLLLRGSPQLAEAMSTRSASRTRRPPRRAPSPPPPAAANGKAAAASKPTSPVHPSLERTVKKLRLTRALTLPEATAVSEACRRMAAKRVDAALLTDANGMLSGILTAEDIAGRVIAEGLNPEETSVVKVMTRNPVFVMSNSSAIEALQKMVQGKFRHLPVVEHGEVIAMLDITKFLYDAISRMEMAAEQGSLIATAIEGVERQWGNDFPGPHAFMESLREQMFKPSLSTIITENSSVPVVSPSDPVILAAKKMREHRVNSVVVMTGNMLLGIFTSKDLALRVVAQNLPPETTLVEKAMTANPECATLDTSILDALHSMQDGKFLHIPVIDKNGHIIACLDALQLTHATISMVEGASGANDVANSMMQKFWDSALAMHPAEESDARSDESRMVASDSADGKHILPPHVNSSFCFKIEDRKGRMHRFSCVSESLDELVSAVACRIGTDNDKSNIKLLYNDDEGDRVILTTDSDLTAAIEHAKSAGWKVLRLHMDDPEEARTEFTASPAYLSAAHRGRPAPLRFGIVAGAAAVAAGVVVIVYLKRSQL</sequence>
<dbReference type="InterPro" id="IPR053793">
    <property type="entry name" value="PB1-like"/>
</dbReference>
<dbReference type="SMART" id="SM00666">
    <property type="entry name" value="PB1"/>
    <property type="match status" value="1"/>
</dbReference>
<dbReference type="Gene3D" id="3.10.20.90">
    <property type="entry name" value="Phosphatidylinositol 3-kinase Catalytic Subunit, Chain A, domain 1"/>
    <property type="match status" value="1"/>
</dbReference>
<dbReference type="Pfam" id="PF00564">
    <property type="entry name" value="PB1"/>
    <property type="match status" value="1"/>
</dbReference>
<keyword evidence="8" id="KW-1185">Reference proteome</keyword>
<evidence type="ECO:0008006" key="9">
    <source>
        <dbReference type="Google" id="ProtNLM"/>
    </source>
</evidence>
<feature type="domain" description="CBS" evidence="5">
    <location>
        <begin position="147"/>
        <end position="205"/>
    </location>
</feature>
<keyword evidence="1" id="KW-0677">Repeat</keyword>
<protein>
    <recommendedName>
        <fullName evidence="9">CBS domain-containing protein</fullName>
    </recommendedName>
</protein>
<dbReference type="SUPFAM" id="SSF54277">
    <property type="entry name" value="CAD &amp; PB1 domains"/>
    <property type="match status" value="1"/>
</dbReference>
<feature type="domain" description="CBS" evidence="5">
    <location>
        <begin position="213"/>
        <end position="268"/>
    </location>
</feature>
<dbReference type="InterPro" id="IPR000270">
    <property type="entry name" value="PB1_dom"/>
</dbReference>
<dbReference type="eggNOG" id="ENOG502QVK2">
    <property type="taxonomic scope" value="Eukaryota"/>
</dbReference>
<keyword evidence="4" id="KW-0472">Membrane</keyword>
<name>K3XFK5_SETIT</name>
<evidence type="ECO:0000259" key="5">
    <source>
        <dbReference type="PROSITE" id="PS51371"/>
    </source>
</evidence>
<dbReference type="PROSITE" id="PS51745">
    <property type="entry name" value="PB1"/>
    <property type="match status" value="1"/>
</dbReference>
<feature type="region of interest" description="Disordered" evidence="3">
    <location>
        <begin position="95"/>
        <end position="138"/>
    </location>
</feature>
<dbReference type="CDD" id="cd17781">
    <property type="entry name" value="CBS_pair_MUG70_1"/>
    <property type="match status" value="1"/>
</dbReference>
<evidence type="ECO:0000256" key="1">
    <source>
        <dbReference type="ARBA" id="ARBA00022737"/>
    </source>
</evidence>
<dbReference type="Gramene" id="KQL08716">
    <property type="protein sequence ID" value="KQL08716"/>
    <property type="gene ID" value="SETIT_000674mg"/>
</dbReference>
<feature type="compositionally biased region" description="Low complexity" evidence="3">
    <location>
        <begin position="120"/>
        <end position="131"/>
    </location>
</feature>
<feature type="compositionally biased region" description="Basic and acidic residues" evidence="3">
    <location>
        <begin position="462"/>
        <end position="473"/>
    </location>
</feature>
<dbReference type="InterPro" id="IPR000644">
    <property type="entry name" value="CBS_dom"/>
</dbReference>
<dbReference type="PROSITE" id="PS51371">
    <property type="entry name" value="CBS"/>
    <property type="match status" value="4"/>
</dbReference>
<dbReference type="AlphaFoldDB" id="K3XFK5"/>
<keyword evidence="2" id="KW-0129">CBS domain</keyword>
<dbReference type="InterPro" id="IPR046342">
    <property type="entry name" value="CBS_dom_sf"/>
</dbReference>
<dbReference type="CDD" id="cd17782">
    <property type="entry name" value="CBS_pair_MUG70_2"/>
    <property type="match status" value="1"/>
</dbReference>
<evidence type="ECO:0000256" key="3">
    <source>
        <dbReference type="SAM" id="MobiDB-lite"/>
    </source>
</evidence>
<keyword evidence="4" id="KW-0812">Transmembrane</keyword>
<evidence type="ECO:0000256" key="4">
    <source>
        <dbReference type="SAM" id="Phobius"/>
    </source>
</evidence>
<feature type="region of interest" description="Disordered" evidence="3">
    <location>
        <begin position="462"/>
        <end position="482"/>
    </location>
</feature>
<dbReference type="InterPro" id="IPR051462">
    <property type="entry name" value="CBS_domain-containing"/>
</dbReference>
<dbReference type="Proteomes" id="UP000004995">
    <property type="component" value="Unassembled WGS sequence"/>
</dbReference>
<organism evidence="7 8">
    <name type="scientific">Setaria italica</name>
    <name type="common">Foxtail millet</name>
    <name type="synonym">Panicum italicum</name>
    <dbReference type="NCBI Taxonomy" id="4555"/>
    <lineage>
        <taxon>Eukaryota</taxon>
        <taxon>Viridiplantae</taxon>
        <taxon>Streptophyta</taxon>
        <taxon>Embryophyta</taxon>
        <taxon>Tracheophyta</taxon>
        <taxon>Spermatophyta</taxon>
        <taxon>Magnoliopsida</taxon>
        <taxon>Liliopsida</taxon>
        <taxon>Poales</taxon>
        <taxon>Poaceae</taxon>
        <taxon>PACMAD clade</taxon>
        <taxon>Panicoideae</taxon>
        <taxon>Panicodae</taxon>
        <taxon>Paniceae</taxon>
        <taxon>Cenchrinae</taxon>
        <taxon>Setaria</taxon>
    </lineage>
</organism>
<accession>K3XFK5</accession>
<dbReference type="PANTHER" id="PTHR48108:SF26">
    <property type="entry name" value="CBS DOMAIN-CONTAINING PROTEIN DDB_G0289609"/>
    <property type="match status" value="1"/>
</dbReference>
<feature type="domain" description="CBS" evidence="5">
    <location>
        <begin position="381"/>
        <end position="444"/>
    </location>
</feature>
<dbReference type="OMA" id="SMARRGW"/>
<dbReference type="SMART" id="SM00116">
    <property type="entry name" value="CBS"/>
    <property type="match status" value="4"/>
</dbReference>
<feature type="domain" description="CBS" evidence="5">
    <location>
        <begin position="314"/>
        <end position="373"/>
    </location>
</feature>
<feature type="transmembrane region" description="Helical" evidence="4">
    <location>
        <begin position="602"/>
        <end position="623"/>
    </location>
</feature>
<reference evidence="8" key="1">
    <citation type="journal article" date="2012" name="Nat. Biotechnol.">
        <title>Reference genome sequence of the model plant Setaria.</title>
        <authorList>
            <person name="Bennetzen J.L."/>
            <person name="Schmutz J."/>
            <person name="Wang H."/>
            <person name="Percifield R."/>
            <person name="Hawkins J."/>
            <person name="Pontaroli A.C."/>
            <person name="Estep M."/>
            <person name="Feng L."/>
            <person name="Vaughn J.N."/>
            <person name="Grimwood J."/>
            <person name="Jenkins J."/>
            <person name="Barry K."/>
            <person name="Lindquist E."/>
            <person name="Hellsten U."/>
            <person name="Deshpande S."/>
            <person name="Wang X."/>
            <person name="Wu X."/>
            <person name="Mitros T."/>
            <person name="Triplett J."/>
            <person name="Yang X."/>
            <person name="Ye C.Y."/>
            <person name="Mauro-Herrera M."/>
            <person name="Wang L."/>
            <person name="Li P."/>
            <person name="Sharma M."/>
            <person name="Sharma R."/>
            <person name="Ronald P.C."/>
            <person name="Panaud O."/>
            <person name="Kellogg E.A."/>
            <person name="Brutnell T.P."/>
            <person name="Doust A.N."/>
            <person name="Tuskan G.A."/>
            <person name="Rokhsar D."/>
            <person name="Devos K.M."/>
        </authorList>
    </citation>
    <scope>NUCLEOTIDE SEQUENCE [LARGE SCALE GENOMIC DNA]</scope>
    <source>
        <strain evidence="8">cv. Yugu1</strain>
    </source>
</reference>
<dbReference type="CDD" id="cd06409">
    <property type="entry name" value="PB1_MUG70"/>
    <property type="match status" value="1"/>
</dbReference>
<evidence type="ECO:0000313" key="7">
    <source>
        <dbReference type="EnsemblPlants" id="KQL08716"/>
    </source>
</evidence>
<dbReference type="HOGENOM" id="CLU_009026_3_0_1"/>
<dbReference type="EMBL" id="AGNK02003465">
    <property type="status" value="NOT_ANNOTATED_CDS"/>
    <property type="molecule type" value="Genomic_DNA"/>
</dbReference>
<dbReference type="Gene3D" id="3.10.580.10">
    <property type="entry name" value="CBS-domain"/>
    <property type="match status" value="2"/>
</dbReference>
<evidence type="ECO:0000259" key="6">
    <source>
        <dbReference type="PROSITE" id="PS51745"/>
    </source>
</evidence>
<dbReference type="Pfam" id="PF00571">
    <property type="entry name" value="CBS"/>
    <property type="match status" value="4"/>
</dbReference>
<keyword evidence="4" id="KW-1133">Transmembrane helix</keyword>
<dbReference type="InParanoid" id="K3XFK5"/>
<dbReference type="EnsemblPlants" id="KQL08716">
    <property type="protein sequence ID" value="KQL08716"/>
    <property type="gene ID" value="SETIT_000674mg"/>
</dbReference>
<dbReference type="PANTHER" id="PTHR48108">
    <property type="entry name" value="CBS DOMAIN-CONTAINING PROTEIN CBSX2, CHLOROPLASTIC"/>
    <property type="match status" value="1"/>
</dbReference>
<gene>
    <name evidence="7" type="primary">LOC101772182</name>
</gene>
<evidence type="ECO:0000313" key="8">
    <source>
        <dbReference type="Proteomes" id="UP000004995"/>
    </source>
</evidence>
<reference evidence="7" key="2">
    <citation type="submission" date="2018-08" db="UniProtKB">
        <authorList>
            <consortium name="EnsemblPlants"/>
        </authorList>
    </citation>
    <scope>IDENTIFICATION</scope>
    <source>
        <strain evidence="7">Yugu1</strain>
    </source>
</reference>
<dbReference type="STRING" id="4555.K3XFK5"/>
<feature type="domain" description="PB1" evidence="6">
    <location>
        <begin position="491"/>
        <end position="577"/>
    </location>
</feature>
<proteinExistence type="predicted"/>
<dbReference type="SUPFAM" id="SSF54631">
    <property type="entry name" value="CBS-domain pair"/>
    <property type="match status" value="2"/>
</dbReference>